<keyword evidence="1" id="KW-0238">DNA-binding</keyword>
<evidence type="ECO:0000313" key="1">
    <source>
        <dbReference type="EMBL" id="MCC2211679.1"/>
    </source>
</evidence>
<dbReference type="EMBL" id="JAJEQM010000022">
    <property type="protein sequence ID" value="MCC2211679.1"/>
    <property type="molecule type" value="Genomic_DNA"/>
</dbReference>
<dbReference type="RefSeq" id="WP_308457112.1">
    <property type="nucleotide sequence ID" value="NZ_JAJEQM010000022.1"/>
</dbReference>
<reference evidence="1 2" key="1">
    <citation type="submission" date="2021-10" db="EMBL/GenBank/DDBJ databases">
        <title>Anaerobic single-cell dispensing facilitates the cultivation of human gut bacteria.</title>
        <authorList>
            <person name="Afrizal A."/>
        </authorList>
    </citation>
    <scope>NUCLEOTIDE SEQUENCE [LARGE SCALE GENOMIC DNA]</scope>
    <source>
        <strain evidence="1 2">CLA-AA-H232</strain>
    </source>
</reference>
<gene>
    <name evidence="1" type="ORF">LKE05_12900</name>
</gene>
<keyword evidence="2" id="KW-1185">Reference proteome</keyword>
<dbReference type="Proteomes" id="UP001198242">
    <property type="component" value="Unassembled WGS sequence"/>
</dbReference>
<name>A0AAE3E0X8_9FIRM</name>
<dbReference type="AlphaFoldDB" id="A0AAE3E0X8"/>
<protein>
    <submittedName>
        <fullName evidence="1">DNA-binding protein</fullName>
    </submittedName>
</protein>
<evidence type="ECO:0000313" key="2">
    <source>
        <dbReference type="Proteomes" id="UP001198242"/>
    </source>
</evidence>
<organism evidence="1 2">
    <name type="scientific">Hominilimicola fabiformis</name>
    <dbReference type="NCBI Taxonomy" id="2885356"/>
    <lineage>
        <taxon>Bacteria</taxon>
        <taxon>Bacillati</taxon>
        <taxon>Bacillota</taxon>
        <taxon>Clostridia</taxon>
        <taxon>Eubacteriales</taxon>
        <taxon>Oscillospiraceae</taxon>
        <taxon>Hominilimicola</taxon>
    </lineage>
</organism>
<proteinExistence type="predicted"/>
<sequence length="88" mass="9639">MNGKITLTATKPPHMRGIKQAIEEIKQADPYTALTEPALRRLIISKEVPSVRVGTKYLINMDILNNYLCGGTTESEPITAAGIKKVSE</sequence>
<dbReference type="GO" id="GO:0003677">
    <property type="term" value="F:DNA binding"/>
    <property type="evidence" value="ECO:0007669"/>
    <property type="project" value="UniProtKB-KW"/>
</dbReference>
<accession>A0AAE3E0X8</accession>
<comment type="caution">
    <text evidence="1">The sequence shown here is derived from an EMBL/GenBank/DDBJ whole genome shotgun (WGS) entry which is preliminary data.</text>
</comment>